<evidence type="ECO:0008006" key="4">
    <source>
        <dbReference type="Google" id="ProtNLM"/>
    </source>
</evidence>
<evidence type="ECO:0000256" key="1">
    <source>
        <dbReference type="SAM" id="Phobius"/>
    </source>
</evidence>
<accession>A0A5B8YA15</accession>
<dbReference type="OrthoDB" id="5486934at2"/>
<proteinExistence type="predicted"/>
<accession>A0A4Y6PX69</accession>
<evidence type="ECO:0000313" key="2">
    <source>
        <dbReference type="EMBL" id="QDG52906.1"/>
    </source>
</evidence>
<keyword evidence="1" id="KW-0472">Membrane</keyword>
<dbReference type="Pfam" id="PF13646">
    <property type="entry name" value="HEAT_2"/>
    <property type="match status" value="1"/>
</dbReference>
<dbReference type="InterPro" id="IPR016024">
    <property type="entry name" value="ARM-type_fold"/>
</dbReference>
<gene>
    <name evidence="2" type="ORF">FIV42_19815</name>
</gene>
<dbReference type="InterPro" id="IPR011989">
    <property type="entry name" value="ARM-like"/>
</dbReference>
<keyword evidence="1" id="KW-0812">Transmembrane</keyword>
<keyword evidence="1" id="KW-1133">Transmembrane helix</keyword>
<dbReference type="SUPFAM" id="SSF48371">
    <property type="entry name" value="ARM repeat"/>
    <property type="match status" value="1"/>
</dbReference>
<name>A0A4Y6PX69_PERCE</name>
<feature type="transmembrane region" description="Helical" evidence="1">
    <location>
        <begin position="57"/>
        <end position="85"/>
    </location>
</feature>
<keyword evidence="3" id="KW-1185">Reference proteome</keyword>
<organism evidence="2 3">
    <name type="scientific">Persicimonas caeni</name>
    <dbReference type="NCBI Taxonomy" id="2292766"/>
    <lineage>
        <taxon>Bacteria</taxon>
        <taxon>Deltaproteobacteria</taxon>
        <taxon>Bradymonadales</taxon>
        <taxon>Bradymonadaceae</taxon>
        <taxon>Persicimonas</taxon>
    </lineage>
</organism>
<evidence type="ECO:0000313" key="3">
    <source>
        <dbReference type="Proteomes" id="UP000315995"/>
    </source>
</evidence>
<dbReference type="Proteomes" id="UP000315995">
    <property type="component" value="Chromosome"/>
</dbReference>
<dbReference type="EMBL" id="CP041186">
    <property type="protein sequence ID" value="QDG52906.1"/>
    <property type="molecule type" value="Genomic_DNA"/>
</dbReference>
<dbReference type="Gene3D" id="1.25.10.10">
    <property type="entry name" value="Leucine-rich Repeat Variant"/>
    <property type="match status" value="1"/>
</dbReference>
<feature type="transmembrane region" description="Helical" evidence="1">
    <location>
        <begin position="26"/>
        <end position="45"/>
    </location>
</feature>
<reference evidence="2 3" key="1">
    <citation type="submission" date="2019-06" db="EMBL/GenBank/DDBJ databases">
        <title>Persicimonas caeni gen. nov., sp. nov., a predatory bacterium isolated from solar saltern.</title>
        <authorList>
            <person name="Wang S."/>
        </authorList>
    </citation>
    <scope>NUCLEOTIDE SEQUENCE [LARGE SCALE GENOMIC DNA]</scope>
    <source>
        <strain evidence="2 3">YN101</strain>
    </source>
</reference>
<protein>
    <recommendedName>
        <fullName evidence="4">HEAT repeat domain-containing protein</fullName>
    </recommendedName>
</protein>
<sequence length="429" mass="47801">MPKIQLVTNVAEYGLFRSFAKSRGRLVAASAVALGATYAAGLWAADYMFETSSSVVLNMLIITAMMMLLLVASYLVTVLIGDLFFPGPWREQVILGRTPADGKVTVEDHSAEFMIVLLLAVVANAFVINWAADGFLDRYHTEGFFRVRLRAEAPAERLAALEDIADPMNYEIWELPALKQTVVAAFDDPNAEVRQRAYWTAGLMKIIGAQDKLIDVLEGEASAADKHAAAIALGKIDDPQTSLEPLETLARDADAPDAQVGALRGLGLLANEASVEAILPLTESEHDQVMTHAHWALRKIGSKKARAHIRKIIDSEPTGLERCAAYDTMKLVATEEDVMWARRQFQRTQSGEEAGEGDCEHVIWTDYDNEQYYIVLGDSFREKLIKIVANTDAFKHREWFQRLVNDPAEPWRIREVADEVLRQIKEAEQ</sequence>
<feature type="transmembrane region" description="Helical" evidence="1">
    <location>
        <begin position="113"/>
        <end position="132"/>
    </location>
</feature>
<dbReference type="RefSeq" id="WP_141199367.1">
    <property type="nucleotide sequence ID" value="NZ_CP041186.1"/>
</dbReference>
<dbReference type="AlphaFoldDB" id="A0A4Y6PX69"/>